<organism evidence="6 7">
    <name type="scientific">Brassica cretica</name>
    <name type="common">Mustard</name>
    <dbReference type="NCBI Taxonomy" id="69181"/>
    <lineage>
        <taxon>Eukaryota</taxon>
        <taxon>Viridiplantae</taxon>
        <taxon>Streptophyta</taxon>
        <taxon>Embryophyta</taxon>
        <taxon>Tracheophyta</taxon>
        <taxon>Spermatophyta</taxon>
        <taxon>Magnoliopsida</taxon>
        <taxon>eudicotyledons</taxon>
        <taxon>Gunneridae</taxon>
        <taxon>Pentapetalae</taxon>
        <taxon>rosids</taxon>
        <taxon>malvids</taxon>
        <taxon>Brassicales</taxon>
        <taxon>Brassicaceae</taxon>
        <taxon>Brassiceae</taxon>
        <taxon>Brassica</taxon>
    </lineage>
</organism>
<evidence type="ECO:0000256" key="2">
    <source>
        <dbReference type="ARBA" id="ARBA00022670"/>
    </source>
</evidence>
<keyword evidence="3" id="KW-0378">Hydrolase</keyword>
<dbReference type="InterPro" id="IPR038765">
    <property type="entry name" value="Papain-like_cys_pep_sf"/>
</dbReference>
<accession>A0A8S9LNE6</accession>
<keyword evidence="2" id="KW-0645">Protease</keyword>
<dbReference type="InterPro" id="IPR003653">
    <property type="entry name" value="Peptidase_C48_C"/>
</dbReference>
<gene>
    <name evidence="6" type="ORF">F2Q68_00044994</name>
</gene>
<dbReference type="GO" id="GO:0008234">
    <property type="term" value="F:cysteine-type peptidase activity"/>
    <property type="evidence" value="ECO:0007669"/>
    <property type="project" value="InterPro"/>
</dbReference>
<evidence type="ECO:0000256" key="3">
    <source>
        <dbReference type="ARBA" id="ARBA00022801"/>
    </source>
</evidence>
<feature type="domain" description="Ubiquitin-like protease family profile" evidence="5">
    <location>
        <begin position="85"/>
        <end position="182"/>
    </location>
</feature>
<dbReference type="EMBL" id="QGKW02000276">
    <property type="protein sequence ID" value="KAF2607499.1"/>
    <property type="molecule type" value="Genomic_DNA"/>
</dbReference>
<comment type="caution">
    <text evidence="6">The sequence shown here is derived from an EMBL/GenBank/DDBJ whole genome shotgun (WGS) entry which is preliminary data.</text>
</comment>
<feature type="region of interest" description="Disordered" evidence="4">
    <location>
        <begin position="1"/>
        <end position="38"/>
    </location>
</feature>
<evidence type="ECO:0000256" key="4">
    <source>
        <dbReference type="SAM" id="MobiDB-lite"/>
    </source>
</evidence>
<sequence length="195" mass="22152">MGEDGPRPWARTARAEVTSPMAEDGPRRGHLAHGRGPTSCPETVHPCLSSHNTILGPLDAIPMSRLVQDYQRKTSGKVIKTWSPKWIPACRIKRLCKWGAEIDTLYAPMIREGMYWVGLRISLSQWNILVLDPNPQLKTMEKVEELVEPVASILSYIAKKMYIKTQNNTRPVYIVRVQERTQTGVIAWCTCLHYV</sequence>
<protein>
    <recommendedName>
        <fullName evidence="5">Ubiquitin-like protease family profile domain-containing protein</fullName>
    </recommendedName>
</protein>
<dbReference type="Pfam" id="PF02902">
    <property type="entry name" value="Peptidase_C48"/>
    <property type="match status" value="1"/>
</dbReference>
<dbReference type="SUPFAM" id="SSF54001">
    <property type="entry name" value="Cysteine proteinases"/>
    <property type="match status" value="1"/>
</dbReference>
<evidence type="ECO:0000256" key="1">
    <source>
        <dbReference type="ARBA" id="ARBA00005234"/>
    </source>
</evidence>
<dbReference type="GO" id="GO:0006508">
    <property type="term" value="P:proteolysis"/>
    <property type="evidence" value="ECO:0007669"/>
    <property type="project" value="UniProtKB-KW"/>
</dbReference>
<proteinExistence type="inferred from homology"/>
<evidence type="ECO:0000313" key="6">
    <source>
        <dbReference type="EMBL" id="KAF2607499.1"/>
    </source>
</evidence>
<evidence type="ECO:0000313" key="7">
    <source>
        <dbReference type="Proteomes" id="UP000712281"/>
    </source>
</evidence>
<dbReference type="Proteomes" id="UP000712281">
    <property type="component" value="Unassembled WGS sequence"/>
</dbReference>
<name>A0A8S9LNE6_BRACR</name>
<evidence type="ECO:0000259" key="5">
    <source>
        <dbReference type="Pfam" id="PF02902"/>
    </source>
</evidence>
<reference evidence="6" key="1">
    <citation type="submission" date="2019-12" db="EMBL/GenBank/DDBJ databases">
        <title>Genome sequencing and annotation of Brassica cretica.</title>
        <authorList>
            <person name="Studholme D.J."/>
            <person name="Sarris P.F."/>
        </authorList>
    </citation>
    <scope>NUCLEOTIDE SEQUENCE</scope>
    <source>
        <strain evidence="6">PFS-001/15</strain>
        <tissue evidence="6">Leaf</tissue>
    </source>
</reference>
<dbReference type="AlphaFoldDB" id="A0A8S9LNE6"/>
<comment type="similarity">
    <text evidence="1">Belongs to the peptidase C48 family.</text>
</comment>